<dbReference type="Proteomes" id="UP000324222">
    <property type="component" value="Unassembled WGS sequence"/>
</dbReference>
<organism evidence="1 2">
    <name type="scientific">Portunus trituberculatus</name>
    <name type="common">Swimming crab</name>
    <name type="synonym">Neptunus trituberculatus</name>
    <dbReference type="NCBI Taxonomy" id="210409"/>
    <lineage>
        <taxon>Eukaryota</taxon>
        <taxon>Metazoa</taxon>
        <taxon>Ecdysozoa</taxon>
        <taxon>Arthropoda</taxon>
        <taxon>Crustacea</taxon>
        <taxon>Multicrustacea</taxon>
        <taxon>Malacostraca</taxon>
        <taxon>Eumalacostraca</taxon>
        <taxon>Eucarida</taxon>
        <taxon>Decapoda</taxon>
        <taxon>Pleocyemata</taxon>
        <taxon>Brachyura</taxon>
        <taxon>Eubrachyura</taxon>
        <taxon>Portunoidea</taxon>
        <taxon>Portunidae</taxon>
        <taxon>Portuninae</taxon>
        <taxon>Portunus</taxon>
    </lineage>
</organism>
<evidence type="ECO:0000313" key="1">
    <source>
        <dbReference type="EMBL" id="MPC48577.1"/>
    </source>
</evidence>
<gene>
    <name evidence="1" type="ORF">E2C01_042354</name>
</gene>
<name>A0A5B7FT86_PORTR</name>
<evidence type="ECO:0000313" key="2">
    <source>
        <dbReference type="Proteomes" id="UP000324222"/>
    </source>
</evidence>
<dbReference type="AlphaFoldDB" id="A0A5B7FT86"/>
<dbReference type="EMBL" id="VSRR010008360">
    <property type="protein sequence ID" value="MPC48577.1"/>
    <property type="molecule type" value="Genomic_DNA"/>
</dbReference>
<comment type="caution">
    <text evidence="1">The sequence shown here is derived from an EMBL/GenBank/DDBJ whole genome shotgun (WGS) entry which is preliminary data.</text>
</comment>
<keyword evidence="2" id="KW-1185">Reference proteome</keyword>
<proteinExistence type="predicted"/>
<sequence length="86" mass="9524">MAGLQSVRGVDFPQAKAACKNGKQDFHKESTTASCRIFLVVLRRVATLKRVKTNQTTLWKPIRNSHFCDPRAGIAPATMTHVGETK</sequence>
<protein>
    <submittedName>
        <fullName evidence="1">Uncharacterized protein</fullName>
    </submittedName>
</protein>
<accession>A0A5B7FT86</accession>
<reference evidence="1 2" key="1">
    <citation type="submission" date="2019-05" db="EMBL/GenBank/DDBJ databases">
        <title>Another draft genome of Portunus trituberculatus and its Hox gene families provides insights of decapod evolution.</title>
        <authorList>
            <person name="Jeong J.-H."/>
            <person name="Song I."/>
            <person name="Kim S."/>
            <person name="Choi T."/>
            <person name="Kim D."/>
            <person name="Ryu S."/>
            <person name="Kim W."/>
        </authorList>
    </citation>
    <scope>NUCLEOTIDE SEQUENCE [LARGE SCALE GENOMIC DNA]</scope>
    <source>
        <tissue evidence="1">Muscle</tissue>
    </source>
</reference>